<gene>
    <name evidence="1" type="ORF">LTRI10_LOCUS34134</name>
</gene>
<organism evidence="1 2">
    <name type="scientific">Linum trigynum</name>
    <dbReference type="NCBI Taxonomy" id="586398"/>
    <lineage>
        <taxon>Eukaryota</taxon>
        <taxon>Viridiplantae</taxon>
        <taxon>Streptophyta</taxon>
        <taxon>Embryophyta</taxon>
        <taxon>Tracheophyta</taxon>
        <taxon>Spermatophyta</taxon>
        <taxon>Magnoliopsida</taxon>
        <taxon>eudicotyledons</taxon>
        <taxon>Gunneridae</taxon>
        <taxon>Pentapetalae</taxon>
        <taxon>rosids</taxon>
        <taxon>fabids</taxon>
        <taxon>Malpighiales</taxon>
        <taxon>Linaceae</taxon>
        <taxon>Linum</taxon>
    </lineage>
</organism>
<evidence type="ECO:0000313" key="1">
    <source>
        <dbReference type="EMBL" id="CAL1393564.1"/>
    </source>
</evidence>
<protein>
    <recommendedName>
        <fullName evidence="3">DUF4283 domain-containing protein</fullName>
    </recommendedName>
</protein>
<accession>A0AAV2F6D7</accession>
<proteinExistence type="predicted"/>
<dbReference type="PANTHER" id="PTHR34427">
    <property type="entry name" value="DUF4283 DOMAIN PROTEIN"/>
    <property type="match status" value="1"/>
</dbReference>
<dbReference type="EMBL" id="OZ034819">
    <property type="protein sequence ID" value="CAL1393564.1"/>
    <property type="molecule type" value="Genomic_DNA"/>
</dbReference>
<dbReference type="Proteomes" id="UP001497516">
    <property type="component" value="Chromosome 6"/>
</dbReference>
<evidence type="ECO:0008006" key="3">
    <source>
        <dbReference type="Google" id="ProtNLM"/>
    </source>
</evidence>
<dbReference type="AlphaFoldDB" id="A0AAV2F6D7"/>
<name>A0AAV2F6D7_9ROSI</name>
<dbReference type="PANTHER" id="PTHR34427:SF5">
    <property type="entry name" value="DUF4283 DOMAIN-CONTAINING PROTEIN"/>
    <property type="match status" value="1"/>
</dbReference>
<reference evidence="1 2" key="1">
    <citation type="submission" date="2024-04" db="EMBL/GenBank/DDBJ databases">
        <authorList>
            <person name="Fracassetti M."/>
        </authorList>
    </citation>
    <scope>NUCLEOTIDE SEQUENCE [LARGE SCALE GENOMIC DNA]</scope>
</reference>
<keyword evidence="2" id="KW-1185">Reference proteome</keyword>
<sequence>MKNWSFPGRCIKSSGERSIHIGKAYFFGSVQLQVSERIKSGRIFKVLFPSVGAVNGWASLIKLLQDFYKLERSSQVRRMVGKEETTGIELLQPQCWEVGGKRSFADVVKGAGFYGDGTCEIKQVGRNRHIEVGEEGVQERNDLLGKSLVIGFISQNDEVFTTANVSEFLRWVEKNWVINRNFGFEDLGDGRWLLVWPSFQEAMRIKELVHLRFKSFRLDLKIWDEGLYHPCSLSGDEWILVTGIPIQLKSVNLLRALGEFFGKLIGIDWASWSLPFVRIRVSTTLGIPEEIPIVFRSQQFIIRVFIPRHGD</sequence>
<evidence type="ECO:0000313" key="2">
    <source>
        <dbReference type="Proteomes" id="UP001497516"/>
    </source>
</evidence>